<proteinExistence type="predicted"/>
<protein>
    <submittedName>
        <fullName evidence="2">Uncharacterized protein</fullName>
    </submittedName>
</protein>
<gene>
    <name evidence="2" type="ORF">FHS03_001124</name>
</gene>
<organism evidence="2 3">
    <name type="scientific">Pseudoduganella violacea</name>
    <dbReference type="NCBI Taxonomy" id="1715466"/>
    <lineage>
        <taxon>Bacteria</taxon>
        <taxon>Pseudomonadati</taxon>
        <taxon>Pseudomonadota</taxon>
        <taxon>Betaproteobacteria</taxon>
        <taxon>Burkholderiales</taxon>
        <taxon>Oxalobacteraceae</taxon>
        <taxon>Telluria group</taxon>
        <taxon>Pseudoduganella</taxon>
    </lineage>
</organism>
<feature type="region of interest" description="Disordered" evidence="1">
    <location>
        <begin position="15"/>
        <end position="53"/>
    </location>
</feature>
<comment type="caution">
    <text evidence="2">The sequence shown here is derived from an EMBL/GenBank/DDBJ whole genome shotgun (WGS) entry which is preliminary data.</text>
</comment>
<dbReference type="EMBL" id="JACHXD010000002">
    <property type="protein sequence ID" value="MBB3118098.1"/>
    <property type="molecule type" value="Genomic_DNA"/>
</dbReference>
<dbReference type="AlphaFoldDB" id="A0A7W5B7Y1"/>
<reference evidence="2 3" key="1">
    <citation type="submission" date="2020-08" db="EMBL/GenBank/DDBJ databases">
        <title>Genomic Encyclopedia of Type Strains, Phase III (KMG-III): the genomes of soil and plant-associated and newly described type strains.</title>
        <authorList>
            <person name="Whitman W."/>
        </authorList>
    </citation>
    <scope>NUCLEOTIDE SEQUENCE [LARGE SCALE GENOMIC DNA]</scope>
    <source>
        <strain evidence="2 3">CECT 8897</strain>
    </source>
</reference>
<sequence length="395" mass="43530">MHAIRAGLNALSIQASTNTSSSSTTSVPQQAQQTNSAGNATQARFPPGQARSEQLRTELAVTQLQEDPRDFALNHALSGDGIIKDGALPAEGRAKLQHLGNGTYEFRLAQDTDPHTIPAHFLAYNSISQQGISPAYVDIPKTAGDSKFVFTGSLSGCSVIVTELTPDTYRVFHDARTNSSTLHENAVMATDFKDYQVHGTQEGLANVFLHFKDGQWEMLAQRQEYEKDGNGGTRPKLRDDAKILSVQYASPDLTVRTQQQLADIRTRSQTALLESAQLLGITFNRENISDRAYTAGNEVSENHPSIAAWQGLRNQINDECRIRKQEITQKKWDLPITRNASQQQQFDALEADRSYYEQHVDVTKESLTADLSWLREQKKDVEGAASVVAVPASAS</sequence>
<dbReference type="RefSeq" id="WP_183440005.1">
    <property type="nucleotide sequence ID" value="NZ_JACHXD010000002.1"/>
</dbReference>
<accession>A0A7W5B7Y1</accession>
<name>A0A7W5B7Y1_9BURK</name>
<evidence type="ECO:0000256" key="1">
    <source>
        <dbReference type="SAM" id="MobiDB-lite"/>
    </source>
</evidence>
<dbReference type="Proteomes" id="UP000541535">
    <property type="component" value="Unassembled WGS sequence"/>
</dbReference>
<evidence type="ECO:0000313" key="2">
    <source>
        <dbReference type="EMBL" id="MBB3118098.1"/>
    </source>
</evidence>
<keyword evidence="3" id="KW-1185">Reference proteome</keyword>
<evidence type="ECO:0000313" key="3">
    <source>
        <dbReference type="Proteomes" id="UP000541535"/>
    </source>
</evidence>
<feature type="compositionally biased region" description="Low complexity" evidence="1">
    <location>
        <begin position="15"/>
        <end position="34"/>
    </location>
</feature>